<evidence type="ECO:0000313" key="5">
    <source>
        <dbReference type="Proteomes" id="UP000649151"/>
    </source>
</evidence>
<organism evidence="4 5">
    <name type="scientific">Clostridium facile</name>
    <dbReference type="NCBI Taxonomy" id="2763035"/>
    <lineage>
        <taxon>Bacteria</taxon>
        <taxon>Bacillati</taxon>
        <taxon>Bacillota</taxon>
        <taxon>Clostridia</taxon>
        <taxon>Eubacteriales</taxon>
        <taxon>Clostridiaceae</taxon>
        <taxon>Clostridium</taxon>
    </lineage>
</organism>
<name>A0ABR7IPP1_9CLOT</name>
<dbReference type="PROSITE" id="PS51736">
    <property type="entry name" value="RECOMBINASES_3"/>
    <property type="match status" value="1"/>
</dbReference>
<dbReference type="Pfam" id="PF13408">
    <property type="entry name" value="Zn_ribbon_recom"/>
    <property type="match status" value="1"/>
</dbReference>
<dbReference type="RefSeq" id="WP_186996190.1">
    <property type="nucleotide sequence ID" value="NZ_JACOQK010000001.1"/>
</dbReference>
<dbReference type="Pfam" id="PF07508">
    <property type="entry name" value="Recombinase"/>
    <property type="match status" value="1"/>
</dbReference>
<dbReference type="Pfam" id="PF00239">
    <property type="entry name" value="Resolvase"/>
    <property type="match status" value="1"/>
</dbReference>
<sequence>MENKRKMKKTVRYIPAKTNLSDPINTGTKKLRVAAYCRVSTKEEEQLNSYEVQRKYYTEKINNEPEWELVGIFADKGITGTSVKKRDKFLQMIRMCKRNKIDLILTKSISRFARNTVDCLHYVRLLKELNVDVFFEEQGLHSIQNGSEFYITIYGSIAQSESENISANVRWGKEQSARKGNVSFHYKNFLGYRKGEDGQPEIDPDQAEIVKEIYHRFLMGDSLNKIAKYLTEKNIPTPAGKEIWQTSTIKSILKNERYKGDALLNKTYVVDCLSKKTKINCGERPQYYVEDNHPAIIDRATFGRVQEELARRSGKQKVKRVGTKTENGKYSSKYALTELLICGESGTPYRRCTWNIRGKQKIVWRCINRLDFGKKYCKNSPSMEESSLQNAIMNAIVKMAKQNADVLEVLKINIGMGIGTSNCGERNRLNLQIEIEKIESEFNSILCQITDDIQDRETNEMKLEKLIAQKRKLEKQLEECQEHEEKQERTNSRLEEISNTLSRLQYQPIEFNDQIVRQILEKVVVESKQRIRIVFVGGYEVIQEV</sequence>
<feature type="coiled-coil region" evidence="1">
    <location>
        <begin position="456"/>
        <end position="500"/>
    </location>
</feature>
<dbReference type="InterPro" id="IPR011109">
    <property type="entry name" value="DNA_bind_recombinase_dom"/>
</dbReference>
<keyword evidence="1" id="KW-0175">Coiled coil</keyword>
<protein>
    <submittedName>
        <fullName evidence="4">Recombinase family protein</fullName>
    </submittedName>
</protein>
<dbReference type="Gene3D" id="3.40.50.1390">
    <property type="entry name" value="Resolvase, N-terminal catalytic domain"/>
    <property type="match status" value="1"/>
</dbReference>
<dbReference type="InterPro" id="IPR038109">
    <property type="entry name" value="DNA_bind_recomb_sf"/>
</dbReference>
<dbReference type="PROSITE" id="PS51737">
    <property type="entry name" value="RECOMBINASE_DNA_BIND"/>
    <property type="match status" value="1"/>
</dbReference>
<dbReference type="InterPro" id="IPR025827">
    <property type="entry name" value="Zn_ribbon_recom_dom"/>
</dbReference>
<dbReference type="InterPro" id="IPR036162">
    <property type="entry name" value="Resolvase-like_N_sf"/>
</dbReference>
<dbReference type="SUPFAM" id="SSF53041">
    <property type="entry name" value="Resolvase-like"/>
    <property type="match status" value="1"/>
</dbReference>
<accession>A0ABR7IPP1</accession>
<evidence type="ECO:0000259" key="2">
    <source>
        <dbReference type="PROSITE" id="PS51736"/>
    </source>
</evidence>
<dbReference type="PANTHER" id="PTHR30461:SF23">
    <property type="entry name" value="DNA RECOMBINASE-RELATED"/>
    <property type="match status" value="1"/>
</dbReference>
<proteinExistence type="predicted"/>
<evidence type="ECO:0000256" key="1">
    <source>
        <dbReference type="SAM" id="Coils"/>
    </source>
</evidence>
<dbReference type="InterPro" id="IPR006119">
    <property type="entry name" value="Resolv_N"/>
</dbReference>
<dbReference type="InterPro" id="IPR050639">
    <property type="entry name" value="SSR_resolvase"/>
</dbReference>
<dbReference type="Gene3D" id="3.90.1750.20">
    <property type="entry name" value="Putative Large Serine Recombinase, Chain B, Domain 2"/>
    <property type="match status" value="1"/>
</dbReference>
<comment type="caution">
    <text evidence="4">The sequence shown here is derived from an EMBL/GenBank/DDBJ whole genome shotgun (WGS) entry which is preliminary data.</text>
</comment>
<dbReference type="Proteomes" id="UP000649151">
    <property type="component" value="Unassembled WGS sequence"/>
</dbReference>
<feature type="domain" description="Recombinase" evidence="3">
    <location>
        <begin position="189"/>
        <end position="315"/>
    </location>
</feature>
<dbReference type="PANTHER" id="PTHR30461">
    <property type="entry name" value="DNA-INVERTASE FROM LAMBDOID PROPHAGE"/>
    <property type="match status" value="1"/>
</dbReference>
<feature type="domain" description="Resolvase/invertase-type recombinase catalytic" evidence="2">
    <location>
        <begin position="32"/>
        <end position="180"/>
    </location>
</feature>
<gene>
    <name evidence="4" type="ORF">H8Z77_03460</name>
</gene>
<evidence type="ECO:0000313" key="4">
    <source>
        <dbReference type="EMBL" id="MBC5787082.1"/>
    </source>
</evidence>
<dbReference type="SMART" id="SM00857">
    <property type="entry name" value="Resolvase"/>
    <property type="match status" value="1"/>
</dbReference>
<dbReference type="EMBL" id="JACOQK010000001">
    <property type="protein sequence ID" value="MBC5787082.1"/>
    <property type="molecule type" value="Genomic_DNA"/>
</dbReference>
<keyword evidence="5" id="KW-1185">Reference proteome</keyword>
<dbReference type="CDD" id="cd00338">
    <property type="entry name" value="Ser_Recombinase"/>
    <property type="match status" value="1"/>
</dbReference>
<evidence type="ECO:0000259" key="3">
    <source>
        <dbReference type="PROSITE" id="PS51737"/>
    </source>
</evidence>
<reference evidence="4 5" key="1">
    <citation type="submission" date="2020-08" db="EMBL/GenBank/DDBJ databases">
        <title>Genome public.</title>
        <authorList>
            <person name="Liu C."/>
            <person name="Sun Q."/>
        </authorList>
    </citation>
    <scope>NUCLEOTIDE SEQUENCE [LARGE SCALE GENOMIC DNA]</scope>
    <source>
        <strain evidence="4 5">NSJ-27</strain>
    </source>
</reference>